<keyword evidence="1" id="KW-0472">Membrane</keyword>
<proteinExistence type="predicted"/>
<accession>A0ABU0AKU3</accession>
<sequence>MKKFGLILAGGIAAVVLLANLGSIVGLVISVAVLYLVFKQFIKSNSGWEKAAWGIVGVVLLSISIANIPAVIGIAAAYVLYLVYKHWNETKSTIVEKKQQDPFANFEKQWSDITKN</sequence>
<dbReference type="Proteomes" id="UP001238088">
    <property type="component" value="Unassembled WGS sequence"/>
</dbReference>
<name>A0ABU0AKU3_9BACI</name>
<dbReference type="RefSeq" id="WP_307476700.1">
    <property type="nucleotide sequence ID" value="NZ_JAUSUB010000015.1"/>
</dbReference>
<comment type="caution">
    <text evidence="2">The sequence shown here is derived from an EMBL/GenBank/DDBJ whole genome shotgun (WGS) entry which is preliminary data.</text>
</comment>
<reference evidence="2 3" key="1">
    <citation type="submission" date="2023-07" db="EMBL/GenBank/DDBJ databases">
        <title>Genomic Encyclopedia of Type Strains, Phase IV (KMG-IV): sequencing the most valuable type-strain genomes for metagenomic binning, comparative biology and taxonomic classification.</title>
        <authorList>
            <person name="Goeker M."/>
        </authorList>
    </citation>
    <scope>NUCLEOTIDE SEQUENCE [LARGE SCALE GENOMIC DNA]</scope>
    <source>
        <strain evidence="2 3">DSM 23494</strain>
    </source>
</reference>
<dbReference type="EMBL" id="JAUSUB010000015">
    <property type="protein sequence ID" value="MDQ0271504.1"/>
    <property type="molecule type" value="Genomic_DNA"/>
</dbReference>
<evidence type="ECO:0000313" key="3">
    <source>
        <dbReference type="Proteomes" id="UP001238088"/>
    </source>
</evidence>
<organism evidence="2 3">
    <name type="scientific">Cytobacillus purgationiresistens</name>
    <dbReference type="NCBI Taxonomy" id="863449"/>
    <lineage>
        <taxon>Bacteria</taxon>
        <taxon>Bacillati</taxon>
        <taxon>Bacillota</taxon>
        <taxon>Bacilli</taxon>
        <taxon>Bacillales</taxon>
        <taxon>Bacillaceae</taxon>
        <taxon>Cytobacillus</taxon>
    </lineage>
</organism>
<evidence type="ECO:0000313" key="2">
    <source>
        <dbReference type="EMBL" id="MDQ0271504.1"/>
    </source>
</evidence>
<feature type="transmembrane region" description="Helical" evidence="1">
    <location>
        <begin position="12"/>
        <end position="38"/>
    </location>
</feature>
<keyword evidence="1" id="KW-0812">Transmembrane</keyword>
<evidence type="ECO:0000256" key="1">
    <source>
        <dbReference type="SAM" id="Phobius"/>
    </source>
</evidence>
<feature type="transmembrane region" description="Helical" evidence="1">
    <location>
        <begin position="58"/>
        <end position="84"/>
    </location>
</feature>
<gene>
    <name evidence="2" type="ORF">J2S17_003392</name>
</gene>
<protein>
    <submittedName>
        <fullName evidence="2">Lia operon protein LiaI</fullName>
    </submittedName>
</protein>
<keyword evidence="3" id="KW-1185">Reference proteome</keyword>
<keyword evidence="1" id="KW-1133">Transmembrane helix</keyword>